<keyword evidence="2 3" id="KW-0808">Transferase</keyword>
<evidence type="ECO:0000256" key="2">
    <source>
        <dbReference type="ARBA" id="ARBA00022679"/>
    </source>
</evidence>
<reference evidence="3 4" key="1">
    <citation type="submission" date="2011-02" db="EMBL/GenBank/DDBJ databases">
        <authorList>
            <person name="Muzny D."/>
            <person name="Qin X."/>
            <person name="Deng J."/>
            <person name="Jiang H."/>
            <person name="Liu Y."/>
            <person name="Qu J."/>
            <person name="Song X.-Z."/>
            <person name="Zhang L."/>
            <person name="Thornton R."/>
            <person name="Coyle M."/>
            <person name="Francisco L."/>
            <person name="Jackson L."/>
            <person name="Javaid M."/>
            <person name="Korchina V."/>
            <person name="Kovar C."/>
            <person name="Mata R."/>
            <person name="Mathew T."/>
            <person name="Ngo R."/>
            <person name="Nguyen L."/>
            <person name="Nguyen N."/>
            <person name="Okwuonu G."/>
            <person name="Ongeri F."/>
            <person name="Pham C."/>
            <person name="Simmons D."/>
            <person name="Wilczek-Boney K."/>
            <person name="Hale W."/>
            <person name="Jakkamsetti A."/>
            <person name="Pham P."/>
            <person name="Ruth R."/>
            <person name="San Lucas F."/>
            <person name="Warren J."/>
            <person name="Zhang J."/>
            <person name="Zhao Z."/>
            <person name="Zhou C."/>
            <person name="Zhu D."/>
            <person name="Lee S."/>
            <person name="Bess C."/>
            <person name="Blankenburg K."/>
            <person name="Forbes L."/>
            <person name="Fu Q."/>
            <person name="Gubbala S."/>
            <person name="Hirani K."/>
            <person name="Jayaseelan J.C."/>
            <person name="Lara F."/>
            <person name="Munidasa M."/>
            <person name="Palculict T."/>
            <person name="Patil S."/>
            <person name="Pu L.-L."/>
            <person name="Saada N."/>
            <person name="Tang L."/>
            <person name="Weissenberger G."/>
            <person name="Zhu Y."/>
            <person name="Hemphill L."/>
            <person name="Shang Y."/>
            <person name="Youmans B."/>
            <person name="Ayvaz T."/>
            <person name="Ross M."/>
            <person name="Santibanez J."/>
            <person name="Aqrawi P."/>
            <person name="Gross S."/>
            <person name="Joshi V."/>
            <person name="Fowler G."/>
            <person name="Nazareth L."/>
            <person name="Reid J."/>
            <person name="Worley K."/>
            <person name="Petrosino J."/>
            <person name="Highlander S."/>
            <person name="Gibbs R."/>
        </authorList>
    </citation>
    <scope>NUCLEOTIDE SEQUENCE [LARGE SCALE GENOMIC DNA]</scope>
    <source>
        <strain evidence="3 4">ATCC BAA-1200</strain>
    </source>
</reference>
<gene>
    <name evidence="3" type="primary">tcmP</name>
    <name evidence="3" type="ORF">HMPREF9123_1389</name>
</gene>
<organism evidence="3 4">
    <name type="scientific">Neisseria bacilliformis ATCC BAA-1200</name>
    <dbReference type="NCBI Taxonomy" id="888742"/>
    <lineage>
        <taxon>Bacteria</taxon>
        <taxon>Pseudomonadati</taxon>
        <taxon>Pseudomonadota</taxon>
        <taxon>Betaproteobacteria</taxon>
        <taxon>Neisseriales</taxon>
        <taxon>Neisseriaceae</taxon>
        <taxon>Neisseria</taxon>
    </lineage>
</organism>
<dbReference type="InterPro" id="IPR029063">
    <property type="entry name" value="SAM-dependent_MTases_sf"/>
</dbReference>
<dbReference type="GO" id="GO:0008168">
    <property type="term" value="F:methyltransferase activity"/>
    <property type="evidence" value="ECO:0007669"/>
    <property type="project" value="UniProtKB-KW"/>
</dbReference>
<dbReference type="Pfam" id="PF04072">
    <property type="entry name" value="LCM"/>
    <property type="match status" value="1"/>
</dbReference>
<dbReference type="STRING" id="267212.GCA_001063965_01597"/>
<evidence type="ECO:0000313" key="4">
    <source>
        <dbReference type="Proteomes" id="UP000004105"/>
    </source>
</evidence>
<sequence>MGFPFGGVIGKTAFQTASKREARAARLNHPPHRLATARFFRRPDTLGRRGGAAYSEKMQTVPVCPIMETENMSEKISPKDVTVLSSTMLIPLWAKAVEYSRPDALLRDKEAARMLEMIDYDFAPFAKAKASQAGCCGRAKLLDDMAQRFIAEHPDAVVVQLGAGLDARYERMGRPQVTAWYDLDLPEVIEVRRMLLPESGNVYLGASMFDEGWTDTVAAHGKPVLLVIEGVLMYFEEAQVQAFFQMVQRKLPGTQVVMDALFKRMVGKAQYHDALKQMGEKPPEFRWGIANANDVLKLAPGSRLIEEIHLSSICGPRYPLFLRLLYKTKWGRENMDMRMLRIQL</sequence>
<dbReference type="EMBL" id="AFAY01000029">
    <property type="protein sequence ID" value="EGF10918.1"/>
    <property type="molecule type" value="Genomic_DNA"/>
</dbReference>
<dbReference type="PANTHER" id="PTHR43619:SF2">
    <property type="entry name" value="S-ADENOSYL-L-METHIONINE-DEPENDENT METHYLTRANSFERASES SUPERFAMILY PROTEIN"/>
    <property type="match status" value="1"/>
</dbReference>
<dbReference type="PANTHER" id="PTHR43619">
    <property type="entry name" value="S-ADENOSYL-L-METHIONINE-DEPENDENT METHYLTRANSFERASE YKTD-RELATED"/>
    <property type="match status" value="1"/>
</dbReference>
<dbReference type="Gene3D" id="3.40.50.150">
    <property type="entry name" value="Vaccinia Virus protein VP39"/>
    <property type="match status" value="1"/>
</dbReference>
<comment type="caution">
    <text evidence="3">The sequence shown here is derived from an EMBL/GenBank/DDBJ whole genome shotgun (WGS) entry which is preliminary data.</text>
</comment>
<dbReference type="Proteomes" id="UP000004105">
    <property type="component" value="Unassembled WGS sequence"/>
</dbReference>
<dbReference type="GO" id="GO:0032259">
    <property type="term" value="P:methylation"/>
    <property type="evidence" value="ECO:0007669"/>
    <property type="project" value="UniProtKB-KW"/>
</dbReference>
<dbReference type="AlphaFoldDB" id="F2BC82"/>
<dbReference type="SUPFAM" id="SSF53335">
    <property type="entry name" value="S-adenosyl-L-methionine-dependent methyltransferases"/>
    <property type="match status" value="1"/>
</dbReference>
<evidence type="ECO:0000313" key="3">
    <source>
        <dbReference type="EMBL" id="EGF10918.1"/>
    </source>
</evidence>
<accession>F2BC82</accession>
<keyword evidence="4" id="KW-1185">Reference proteome</keyword>
<protein>
    <submittedName>
        <fullName evidence="3">Tetracenomycin polyketide synthesis O-methyltransferase TcmP</fullName>
        <ecNumber evidence="3">2.1.1.-</ecNumber>
    </submittedName>
</protein>
<dbReference type="InterPro" id="IPR007213">
    <property type="entry name" value="Ppm1/Ppm2/Tcmp"/>
</dbReference>
<keyword evidence="1 3" id="KW-0489">Methyltransferase</keyword>
<dbReference type="HOGENOM" id="CLU_069348_0_0_4"/>
<proteinExistence type="predicted"/>
<evidence type="ECO:0000256" key="1">
    <source>
        <dbReference type="ARBA" id="ARBA00022603"/>
    </source>
</evidence>
<name>F2BC82_9NEIS</name>
<dbReference type="EC" id="2.1.1.-" evidence="3"/>